<dbReference type="Proteomes" id="UP000095281">
    <property type="component" value="Unplaced"/>
</dbReference>
<feature type="DNA-binding region" description="Homeobox" evidence="3">
    <location>
        <begin position="151"/>
        <end position="196"/>
    </location>
</feature>
<evidence type="ECO:0000259" key="6">
    <source>
        <dbReference type="PROSITE" id="PS50071"/>
    </source>
</evidence>
<dbReference type="WBParaSite" id="MhA1_Contig1424.frz3.gene2">
    <property type="protein sequence ID" value="MhA1_Contig1424.frz3.gene2"/>
    <property type="gene ID" value="MhA1_Contig1424.frz3.gene2"/>
</dbReference>
<comment type="subcellular location">
    <subcellularLocation>
        <location evidence="1 3 4">Nucleus</location>
    </subcellularLocation>
</comment>
<dbReference type="PANTHER" id="PTHR24340">
    <property type="entry name" value="HOMEOBOX PROTEIN NKX"/>
    <property type="match status" value="1"/>
</dbReference>
<dbReference type="CDD" id="cd00086">
    <property type="entry name" value="homeodomain"/>
    <property type="match status" value="1"/>
</dbReference>
<dbReference type="InterPro" id="IPR009057">
    <property type="entry name" value="Homeodomain-like_sf"/>
</dbReference>
<dbReference type="GO" id="GO:0005634">
    <property type="term" value="C:nucleus"/>
    <property type="evidence" value="ECO:0007669"/>
    <property type="project" value="UniProtKB-SubCell"/>
</dbReference>
<dbReference type="InterPro" id="IPR050394">
    <property type="entry name" value="Homeobox_NK-like"/>
</dbReference>
<feature type="compositionally biased region" description="Low complexity" evidence="5">
    <location>
        <begin position="9"/>
        <end position="24"/>
    </location>
</feature>
<dbReference type="AlphaFoldDB" id="A0A1I8B5F1"/>
<accession>A0A1I8B5F1</accession>
<organism evidence="7 8">
    <name type="scientific">Meloidogyne hapla</name>
    <name type="common">Root-knot nematode worm</name>
    <dbReference type="NCBI Taxonomy" id="6305"/>
    <lineage>
        <taxon>Eukaryota</taxon>
        <taxon>Metazoa</taxon>
        <taxon>Ecdysozoa</taxon>
        <taxon>Nematoda</taxon>
        <taxon>Chromadorea</taxon>
        <taxon>Rhabditida</taxon>
        <taxon>Tylenchina</taxon>
        <taxon>Tylenchomorpha</taxon>
        <taxon>Tylenchoidea</taxon>
        <taxon>Meloidogynidae</taxon>
        <taxon>Meloidogyninae</taxon>
        <taxon>Meloidogyne</taxon>
    </lineage>
</organism>
<evidence type="ECO:0000256" key="2">
    <source>
        <dbReference type="ARBA" id="ARBA00022473"/>
    </source>
</evidence>
<feature type="compositionally biased region" description="Polar residues" evidence="5">
    <location>
        <begin position="218"/>
        <end position="229"/>
    </location>
</feature>
<dbReference type="PROSITE" id="PS50071">
    <property type="entry name" value="HOMEOBOX_2"/>
    <property type="match status" value="1"/>
</dbReference>
<dbReference type="Pfam" id="PF00046">
    <property type="entry name" value="Homeodomain"/>
    <property type="match status" value="1"/>
</dbReference>
<keyword evidence="2" id="KW-0217">Developmental protein</keyword>
<feature type="compositionally biased region" description="Low complexity" evidence="5">
    <location>
        <begin position="243"/>
        <end position="253"/>
    </location>
</feature>
<name>A0A1I8B5F1_MELHA</name>
<evidence type="ECO:0000256" key="3">
    <source>
        <dbReference type="PROSITE-ProRule" id="PRU00108"/>
    </source>
</evidence>
<keyword evidence="3 4" id="KW-0371">Homeobox</keyword>
<dbReference type="GO" id="GO:0000981">
    <property type="term" value="F:DNA-binding transcription factor activity, RNA polymerase II-specific"/>
    <property type="evidence" value="ECO:0007669"/>
    <property type="project" value="TreeGrafter"/>
</dbReference>
<dbReference type="GO" id="GO:0000978">
    <property type="term" value="F:RNA polymerase II cis-regulatory region sequence-specific DNA binding"/>
    <property type="evidence" value="ECO:0007669"/>
    <property type="project" value="TreeGrafter"/>
</dbReference>
<reference evidence="8" key="1">
    <citation type="submission" date="2016-11" db="UniProtKB">
        <authorList>
            <consortium name="WormBaseParasite"/>
        </authorList>
    </citation>
    <scope>IDENTIFICATION</scope>
</reference>
<sequence>MSCNSPTGAAANSSSTSSNSTSAALKSPNSMTTLDPATVAAFNGIANNWTNNQQAYLAATNAGQSAGWTGTLNNNNSDFIWPSFYSNSPSAQFSRLQQGCFNGVSSIDSASAASVINSAVTSAVSAASGCYSNNGGFPGSSLISNGHPGIRRKRRVLFTQHQVNRLEMMFSVKKYLSAPEREQISSEIGLKPTQVSKFGSKITVIKLKEMKENKELMQSSDGEQRSFNNQRRDRDDDPSPLMNNLNIQHNNNNRSMAESSQLGRRSRLEIKIEEQQQLLPQIDQKPITSQCLRLNTNGVYSQYADMAAVVAAQQHSAATMPFGSAAATFYQPSYTPYQPAFSANFFLSPPPYHGGYPSPATAVHPFYNTTAAAAAAAVANATEKKPF</sequence>
<protein>
    <submittedName>
        <fullName evidence="8">Homeobox domain-containing protein</fullName>
    </submittedName>
</protein>
<keyword evidence="3 4" id="KW-0238">DNA-binding</keyword>
<evidence type="ECO:0000256" key="5">
    <source>
        <dbReference type="SAM" id="MobiDB-lite"/>
    </source>
</evidence>
<dbReference type="GO" id="GO:0030154">
    <property type="term" value="P:cell differentiation"/>
    <property type="evidence" value="ECO:0007669"/>
    <property type="project" value="TreeGrafter"/>
</dbReference>
<evidence type="ECO:0000313" key="7">
    <source>
        <dbReference type="Proteomes" id="UP000095281"/>
    </source>
</evidence>
<dbReference type="Gene3D" id="1.10.10.60">
    <property type="entry name" value="Homeodomain-like"/>
    <property type="match status" value="1"/>
</dbReference>
<evidence type="ECO:0000256" key="1">
    <source>
        <dbReference type="ARBA" id="ARBA00004123"/>
    </source>
</evidence>
<evidence type="ECO:0000256" key="4">
    <source>
        <dbReference type="RuleBase" id="RU000682"/>
    </source>
</evidence>
<proteinExistence type="predicted"/>
<dbReference type="InterPro" id="IPR001356">
    <property type="entry name" value="HD"/>
</dbReference>
<dbReference type="SUPFAM" id="SSF46689">
    <property type="entry name" value="Homeodomain-like"/>
    <property type="match status" value="1"/>
</dbReference>
<feature type="region of interest" description="Disordered" evidence="5">
    <location>
        <begin position="214"/>
        <end position="264"/>
    </location>
</feature>
<dbReference type="SMART" id="SM00389">
    <property type="entry name" value="HOX"/>
    <property type="match status" value="1"/>
</dbReference>
<feature type="domain" description="Homeobox" evidence="6">
    <location>
        <begin position="149"/>
        <end position="195"/>
    </location>
</feature>
<feature type="region of interest" description="Disordered" evidence="5">
    <location>
        <begin position="1"/>
        <end position="29"/>
    </location>
</feature>
<keyword evidence="3 4" id="KW-0539">Nucleus</keyword>
<feature type="compositionally biased region" description="Polar residues" evidence="5">
    <location>
        <begin position="254"/>
        <end position="263"/>
    </location>
</feature>
<keyword evidence="7" id="KW-1185">Reference proteome</keyword>
<evidence type="ECO:0000313" key="8">
    <source>
        <dbReference type="WBParaSite" id="MhA1_Contig1424.frz3.gene2"/>
    </source>
</evidence>
<dbReference type="PANTHER" id="PTHR24340:SF41">
    <property type="entry name" value="MUSCLE-SPECIFIC HOMEOBOX PROTEIN TINMAN-RELATED"/>
    <property type="match status" value="1"/>
</dbReference>